<dbReference type="OrthoDB" id="9764016at2"/>
<reference evidence="2 3" key="1">
    <citation type="submission" date="2019-04" db="EMBL/GenBank/DDBJ databases">
        <authorList>
            <person name="Li Y."/>
            <person name="Wang J."/>
        </authorList>
    </citation>
    <scope>NUCLEOTIDE SEQUENCE [LARGE SCALE GENOMIC DNA]</scope>
    <source>
        <strain evidence="2 3">DSM 14668</strain>
    </source>
</reference>
<proteinExistence type="predicted"/>
<accession>A0A4U1IVT9</accession>
<dbReference type="Gene3D" id="2.60.120.650">
    <property type="entry name" value="Cupin"/>
    <property type="match status" value="1"/>
</dbReference>
<evidence type="ECO:0000313" key="3">
    <source>
        <dbReference type="Proteomes" id="UP000309215"/>
    </source>
</evidence>
<dbReference type="RefSeq" id="WP_136934511.1">
    <property type="nucleotide sequence ID" value="NZ_SSMQ01000066.1"/>
</dbReference>
<dbReference type="InterPro" id="IPR003347">
    <property type="entry name" value="JmjC_dom"/>
</dbReference>
<dbReference type="PROSITE" id="PS51184">
    <property type="entry name" value="JMJC"/>
    <property type="match status" value="1"/>
</dbReference>
<evidence type="ECO:0000313" key="2">
    <source>
        <dbReference type="EMBL" id="TKC98581.1"/>
    </source>
</evidence>
<name>A0A4U1IVT9_9BACT</name>
<dbReference type="PANTHER" id="PTHR12461">
    <property type="entry name" value="HYPOXIA-INDUCIBLE FACTOR 1 ALPHA INHIBITOR-RELATED"/>
    <property type="match status" value="1"/>
</dbReference>
<comment type="caution">
    <text evidence="2">The sequence shown here is derived from an EMBL/GenBank/DDBJ whole genome shotgun (WGS) entry which is preliminary data.</text>
</comment>
<keyword evidence="3" id="KW-1185">Reference proteome</keyword>
<protein>
    <recommendedName>
        <fullName evidence="1">JmjC domain-containing protein</fullName>
    </recommendedName>
</protein>
<dbReference type="SUPFAM" id="SSF51197">
    <property type="entry name" value="Clavaminate synthase-like"/>
    <property type="match status" value="1"/>
</dbReference>
<dbReference type="Pfam" id="PF08007">
    <property type="entry name" value="JmjC_2"/>
    <property type="match status" value="1"/>
</dbReference>
<gene>
    <name evidence="2" type="ORF">E8A74_40645</name>
</gene>
<dbReference type="EMBL" id="SSMQ01000066">
    <property type="protein sequence ID" value="TKC98581.1"/>
    <property type="molecule type" value="Genomic_DNA"/>
</dbReference>
<evidence type="ECO:0000259" key="1">
    <source>
        <dbReference type="PROSITE" id="PS51184"/>
    </source>
</evidence>
<dbReference type="PANTHER" id="PTHR12461:SF105">
    <property type="entry name" value="HYPOXIA-INDUCIBLE FACTOR 1-ALPHA INHIBITOR"/>
    <property type="match status" value="1"/>
</dbReference>
<dbReference type="AlphaFoldDB" id="A0A4U1IVT9"/>
<dbReference type="Proteomes" id="UP000309215">
    <property type="component" value="Unassembled WGS sequence"/>
</dbReference>
<dbReference type="SMART" id="SM00558">
    <property type="entry name" value="JmjC"/>
    <property type="match status" value="1"/>
</dbReference>
<sequence length="325" mass="36686">MTSTFSPGLRTLLQIDDPRTFLDQCWPDRHVVVHGPIERLTGFADISAAEDVRALLEHGHTYRRVDYRSSTQFFSVENPSIEEAYHLYQIGFTLYVYDVDSPAFNAWKVALAEELNLPPGGVVMTAFASRPGAGSRAHFDAQENFMVQVRGHKRWRIAPNKHVAYPSDNYFVGSEPNATLRKQIQGPLPQDIPEDALTVDMQPGSVMFLPRGYWHETDTVEDSLHWVVQAQVPIWSDVLQFILKHTPLMHELPWRSPVARAWKGTGPSADLMRELGAKLRELGSWLEQANAEELLGSAVREQVQQEMIQSIKAAQPTLNPPPEGR</sequence>
<organism evidence="2 3">
    <name type="scientific">Polyangium fumosum</name>
    <dbReference type="NCBI Taxonomy" id="889272"/>
    <lineage>
        <taxon>Bacteria</taxon>
        <taxon>Pseudomonadati</taxon>
        <taxon>Myxococcota</taxon>
        <taxon>Polyangia</taxon>
        <taxon>Polyangiales</taxon>
        <taxon>Polyangiaceae</taxon>
        <taxon>Polyangium</taxon>
    </lineage>
</organism>
<feature type="domain" description="JmjC" evidence="1">
    <location>
        <begin position="88"/>
        <end position="247"/>
    </location>
</feature>